<comment type="cofactor">
    <cofactor evidence="4 5">
        <name>Mg(2+)</name>
        <dbReference type="ChEBI" id="CHEBI:18420"/>
    </cofactor>
</comment>
<feature type="binding site" evidence="4">
    <location>
        <position position="89"/>
    </location>
    <ligand>
        <name>Mg(2+)</name>
        <dbReference type="ChEBI" id="CHEBI:18420"/>
        <label>1</label>
    </ligand>
</feature>
<dbReference type="GO" id="GO:0000287">
    <property type="term" value="F:magnesium ion binding"/>
    <property type="evidence" value="ECO:0007669"/>
    <property type="project" value="UniProtKB-UniRule"/>
</dbReference>
<gene>
    <name evidence="4" type="primary">cysQ</name>
    <name evidence="6" type="ORF">GGR06_000850</name>
</gene>
<dbReference type="FunFam" id="3.40.190.80:FF:000005">
    <property type="entry name" value="3'(2'),5'-bisphosphate nucleotidase CysQ"/>
    <property type="match status" value="1"/>
</dbReference>
<dbReference type="SUPFAM" id="SSF56655">
    <property type="entry name" value="Carbohydrate phosphatase"/>
    <property type="match status" value="1"/>
</dbReference>
<comment type="similarity">
    <text evidence="4">Belongs to the inositol monophosphatase superfamily. CysQ family.</text>
</comment>
<feature type="binding site" evidence="4">
    <location>
        <begin position="89"/>
        <end position="92"/>
    </location>
    <ligand>
        <name>substrate</name>
    </ligand>
</feature>
<dbReference type="InterPro" id="IPR020583">
    <property type="entry name" value="Inositol_monoP_metal-BS"/>
</dbReference>
<dbReference type="Pfam" id="PF00459">
    <property type="entry name" value="Inositol_P"/>
    <property type="match status" value="1"/>
</dbReference>
<dbReference type="Gene3D" id="3.40.190.80">
    <property type="match status" value="1"/>
</dbReference>
<feature type="binding site" evidence="5">
    <location>
        <position position="89"/>
    </location>
    <ligand>
        <name>Mg(2+)</name>
        <dbReference type="ChEBI" id="CHEBI:18420"/>
        <label>1</label>
        <note>catalytic</note>
    </ligand>
</feature>
<reference evidence="6" key="1">
    <citation type="submission" date="2020-08" db="EMBL/GenBank/DDBJ databases">
        <title>Genomic Encyclopedia of Type Strains, Phase IV (KMG-IV): sequencing the most valuable type-strain genomes for metagenomic binning, comparative biology and taxonomic classification.</title>
        <authorList>
            <person name="Goeker M."/>
        </authorList>
    </citation>
    <scope>NUCLEOTIDE SEQUENCE [LARGE SCALE GENOMIC DNA]</scope>
    <source>
        <strain evidence="6">DSM 105720</strain>
    </source>
</reference>
<comment type="caution">
    <text evidence="6">The sequence shown here is derived from an EMBL/GenBank/DDBJ whole genome shotgun (WGS) entry which is preliminary data.</text>
</comment>
<feature type="binding site" evidence="4 5">
    <location>
        <position position="90"/>
    </location>
    <ligand>
        <name>Mg(2+)</name>
        <dbReference type="ChEBI" id="CHEBI:18420"/>
        <label>2</label>
    </ligand>
</feature>
<evidence type="ECO:0000256" key="5">
    <source>
        <dbReference type="PIRSR" id="PIRSR600760-2"/>
    </source>
</evidence>
<feature type="binding site" evidence="4">
    <location>
        <position position="67"/>
    </location>
    <ligand>
        <name>substrate</name>
    </ligand>
</feature>
<evidence type="ECO:0000313" key="6">
    <source>
        <dbReference type="EMBL" id="MBB4043085.1"/>
    </source>
</evidence>
<dbReference type="InterPro" id="IPR006240">
    <property type="entry name" value="CysQ"/>
</dbReference>
<dbReference type="GO" id="GO:0008441">
    <property type="term" value="F:3'(2'),5'-bisphosphate nucleotidase activity"/>
    <property type="evidence" value="ECO:0007669"/>
    <property type="project" value="UniProtKB-UniRule"/>
</dbReference>
<dbReference type="GO" id="GO:0005886">
    <property type="term" value="C:plasma membrane"/>
    <property type="evidence" value="ECO:0007669"/>
    <property type="project" value="UniProtKB-SubCell"/>
</dbReference>
<sequence length="275" mass="30859">MEQKYLFTAICAALKAGEKILSIYNDPTSDFEIERKADNSPLTIADRKAHEVIATILDETPFPVLSEEGKHLDYSIRREWNTLWIVDPLDGTKEFIKRNGEFTVNIALVRDGVPIAGVIYLPVKQDLYFASDSVGAYKLAGITRPEEGATIESWIEKASRLPRKEKHAFPVVVASRSHLSPETEEYIELLRQKHGGVQLVSSGSSIKICLVAEGKADVYPRFAPTMEWDTAAGHAIARAAGMEIYQTSEKRPLRYNKENLLNPWFIVEKKGITLI</sequence>
<dbReference type="GO" id="GO:0050427">
    <property type="term" value="P:3'-phosphoadenosine 5'-phosphosulfate metabolic process"/>
    <property type="evidence" value="ECO:0007669"/>
    <property type="project" value="TreeGrafter"/>
</dbReference>
<proteinExistence type="inferred from homology"/>
<keyword evidence="3 4" id="KW-0460">Magnesium</keyword>
<protein>
    <recommendedName>
        <fullName evidence="4">3'(2'),5'-bisphosphate nucleotidase CysQ</fullName>
        <ecNumber evidence="4">3.1.3.7</ecNumber>
    </recommendedName>
    <alternativeName>
        <fullName evidence="4">3'(2'),5-bisphosphonucleoside 3'(2')-phosphohydrolase</fullName>
    </alternativeName>
    <alternativeName>
        <fullName evidence="4">3'-phosphoadenosine 5'-phosphate phosphatase</fullName>
        <shortName evidence="4">PAP phosphatase</shortName>
    </alternativeName>
</protein>
<keyword evidence="4" id="KW-0472">Membrane</keyword>
<dbReference type="NCBIfam" id="TIGR01331">
    <property type="entry name" value="bisphos_cysQ"/>
    <property type="match status" value="1"/>
</dbReference>
<evidence type="ECO:0000313" key="7">
    <source>
        <dbReference type="Proteomes" id="UP000560658"/>
    </source>
</evidence>
<dbReference type="RefSeq" id="WP_044164856.1">
    <property type="nucleotide sequence ID" value="NZ_JACIER010000002.1"/>
</dbReference>
<dbReference type="PANTHER" id="PTHR43028:SF5">
    <property type="entry name" value="3'(2'),5'-BISPHOSPHATE NUCLEOTIDASE 1"/>
    <property type="match status" value="1"/>
</dbReference>
<dbReference type="InterPro" id="IPR050725">
    <property type="entry name" value="CysQ/Inositol_MonoPase"/>
</dbReference>
<dbReference type="CDD" id="cd01638">
    <property type="entry name" value="CysQ"/>
    <property type="match status" value="1"/>
</dbReference>
<accession>A0A840D2Y4</accession>
<comment type="function">
    <text evidence="4">Converts adenosine-3',5'-bisphosphate (PAP) to AMP.</text>
</comment>
<keyword evidence="2 4" id="KW-0479">Metal-binding</keyword>
<dbReference type="PROSITE" id="PS00629">
    <property type="entry name" value="IMP_1"/>
    <property type="match status" value="1"/>
</dbReference>
<feature type="binding site" evidence="4">
    <location>
        <position position="67"/>
    </location>
    <ligand>
        <name>Mg(2+)</name>
        <dbReference type="ChEBI" id="CHEBI:18420"/>
        <label>1</label>
    </ligand>
</feature>
<dbReference type="HAMAP" id="MF_02095">
    <property type="entry name" value="CysQ"/>
    <property type="match status" value="1"/>
</dbReference>
<keyword evidence="4 6" id="KW-0378">Hydrolase</keyword>
<keyword evidence="7" id="KW-1185">Reference proteome</keyword>
<evidence type="ECO:0000256" key="1">
    <source>
        <dbReference type="ARBA" id="ARBA00001625"/>
    </source>
</evidence>
<feature type="binding site" evidence="5">
    <location>
        <position position="87"/>
    </location>
    <ligand>
        <name>Mg(2+)</name>
        <dbReference type="ChEBI" id="CHEBI:18420"/>
        <label>1</label>
        <note>catalytic</note>
    </ligand>
</feature>
<keyword evidence="4" id="KW-1003">Cell membrane</keyword>
<dbReference type="InterPro" id="IPR000760">
    <property type="entry name" value="Inositol_monophosphatase-like"/>
</dbReference>
<dbReference type="PANTHER" id="PTHR43028">
    <property type="entry name" value="3'(2'),5'-BISPHOSPHATE NUCLEOTIDASE 1"/>
    <property type="match status" value="1"/>
</dbReference>
<dbReference type="Proteomes" id="UP000560658">
    <property type="component" value="Unassembled WGS sequence"/>
</dbReference>
<feature type="binding site" evidence="4">
    <location>
        <position position="229"/>
    </location>
    <ligand>
        <name>substrate</name>
    </ligand>
</feature>
<comment type="subcellular location">
    <subcellularLocation>
        <location evidence="4">Cell membrane</location>
        <topology evidence="4">Peripheral membrane protein</topology>
        <orientation evidence="4">Cytoplasmic side</orientation>
    </subcellularLocation>
</comment>
<feature type="binding site" evidence="4">
    <location>
        <position position="87"/>
    </location>
    <ligand>
        <name>Mg(2+)</name>
        <dbReference type="ChEBI" id="CHEBI:18420"/>
        <label>2</label>
    </ligand>
</feature>
<name>A0A840D2Y4_9BACE</name>
<feature type="binding site" evidence="5">
    <location>
        <position position="67"/>
    </location>
    <ligand>
        <name>Mg(2+)</name>
        <dbReference type="ChEBI" id="CHEBI:18420"/>
        <label>1</label>
        <note>catalytic</note>
    </ligand>
</feature>
<evidence type="ECO:0000256" key="3">
    <source>
        <dbReference type="ARBA" id="ARBA00022842"/>
    </source>
</evidence>
<feature type="binding site" evidence="4">
    <location>
        <position position="229"/>
    </location>
    <ligand>
        <name>Mg(2+)</name>
        <dbReference type="ChEBI" id="CHEBI:18420"/>
        <label>2</label>
    </ligand>
</feature>
<dbReference type="AlphaFoldDB" id="A0A840D2Y4"/>
<evidence type="ECO:0000256" key="2">
    <source>
        <dbReference type="ARBA" id="ARBA00022723"/>
    </source>
</evidence>
<organism evidence="6 7">
    <name type="scientific">Bacteroides reticulotermitis</name>
    <dbReference type="NCBI Taxonomy" id="1133319"/>
    <lineage>
        <taxon>Bacteria</taxon>
        <taxon>Pseudomonadati</taxon>
        <taxon>Bacteroidota</taxon>
        <taxon>Bacteroidia</taxon>
        <taxon>Bacteroidales</taxon>
        <taxon>Bacteroidaceae</taxon>
        <taxon>Bacteroides</taxon>
    </lineage>
</organism>
<feature type="binding site" evidence="5">
    <location>
        <position position="229"/>
    </location>
    <ligand>
        <name>Mg(2+)</name>
        <dbReference type="ChEBI" id="CHEBI:18420"/>
        <label>1</label>
        <note>catalytic</note>
    </ligand>
</feature>
<dbReference type="EC" id="3.1.3.7" evidence="4"/>
<evidence type="ECO:0000256" key="4">
    <source>
        <dbReference type="HAMAP-Rule" id="MF_02095"/>
    </source>
</evidence>
<dbReference type="GO" id="GO:0000103">
    <property type="term" value="P:sulfate assimilation"/>
    <property type="evidence" value="ECO:0007669"/>
    <property type="project" value="TreeGrafter"/>
</dbReference>
<comment type="catalytic activity">
    <reaction evidence="1 4">
        <text>adenosine 3',5'-bisphosphate + H2O = AMP + phosphate</text>
        <dbReference type="Rhea" id="RHEA:10040"/>
        <dbReference type="ChEBI" id="CHEBI:15377"/>
        <dbReference type="ChEBI" id="CHEBI:43474"/>
        <dbReference type="ChEBI" id="CHEBI:58343"/>
        <dbReference type="ChEBI" id="CHEBI:456215"/>
        <dbReference type="EC" id="3.1.3.7"/>
    </reaction>
</comment>
<dbReference type="Gene3D" id="3.30.540.10">
    <property type="entry name" value="Fructose-1,6-Bisphosphatase, subunit A, domain 1"/>
    <property type="match status" value="1"/>
</dbReference>
<dbReference type="EMBL" id="JACIER010000002">
    <property type="protein sequence ID" value="MBB4043085.1"/>
    <property type="molecule type" value="Genomic_DNA"/>
</dbReference>
<dbReference type="PRINTS" id="PR00377">
    <property type="entry name" value="IMPHPHTASES"/>
</dbReference>
<feature type="binding site" evidence="4">
    <location>
        <position position="87"/>
    </location>
    <ligand>
        <name>Mg(2+)</name>
        <dbReference type="ChEBI" id="CHEBI:18420"/>
        <label>1</label>
    </ligand>
</feature>